<reference evidence="1 2" key="1">
    <citation type="submission" date="2017-10" db="EMBL/GenBank/DDBJ databases">
        <title>Reclassification of Eubacterium combesii and discrepancies in the nomenclature of botulinum neurotoxin producing clostridia. Request for an Opinion.</title>
        <authorList>
            <person name="Dobritsa A.P."/>
            <person name="Kutumbaka K.K."/>
            <person name="Samadpour M."/>
        </authorList>
    </citation>
    <scope>NUCLEOTIDE SEQUENCE [LARGE SCALE GENOMIC DNA]</scope>
    <source>
        <strain evidence="1 2">DSM 20696</strain>
    </source>
</reference>
<comment type="caution">
    <text evidence="1">The sequence shown here is derived from an EMBL/GenBank/DDBJ whole genome shotgun (WGS) entry which is preliminary data.</text>
</comment>
<organism evidence="1 2">
    <name type="scientific">Clostridium combesii</name>
    <dbReference type="NCBI Taxonomy" id="39481"/>
    <lineage>
        <taxon>Bacteria</taxon>
        <taxon>Bacillati</taxon>
        <taxon>Bacillota</taxon>
        <taxon>Clostridia</taxon>
        <taxon>Eubacteriales</taxon>
        <taxon>Clostridiaceae</taxon>
        <taxon>Clostridium</taxon>
    </lineage>
</organism>
<dbReference type="Proteomes" id="UP000231322">
    <property type="component" value="Unassembled WGS sequence"/>
</dbReference>
<dbReference type="AlphaFoldDB" id="A0A2G7HCR5"/>
<keyword evidence="2" id="KW-1185">Reference proteome</keyword>
<protein>
    <recommendedName>
        <fullName evidence="3">Transposase DDE domain-containing protein</fullName>
    </recommendedName>
</protein>
<evidence type="ECO:0000313" key="1">
    <source>
        <dbReference type="EMBL" id="PIH02888.1"/>
    </source>
</evidence>
<sequence length="103" mass="12476">MLKYGDKNDGKKKYCRKASNIKMELNLLFVCMNLKKLVNWKYKKGLSNEPNGFNWVIFIKYIRNIKRLMKNLTSHKPFVFNLINPSISYRWIYVFTIKKVFMK</sequence>
<name>A0A2G7HCR5_9CLOT</name>
<evidence type="ECO:0000313" key="2">
    <source>
        <dbReference type="Proteomes" id="UP000231322"/>
    </source>
</evidence>
<dbReference type="EMBL" id="PEIK01000015">
    <property type="protein sequence ID" value="PIH02888.1"/>
    <property type="molecule type" value="Genomic_DNA"/>
</dbReference>
<proteinExistence type="predicted"/>
<gene>
    <name evidence="1" type="ORF">CS538_15815</name>
</gene>
<evidence type="ECO:0008006" key="3">
    <source>
        <dbReference type="Google" id="ProtNLM"/>
    </source>
</evidence>
<accession>A0A2G7HCR5</accession>